<dbReference type="InterPro" id="IPR001736">
    <property type="entry name" value="PLipase_D/transphosphatidylase"/>
</dbReference>
<dbReference type="Pfam" id="PF13396">
    <property type="entry name" value="PLDc_N"/>
    <property type="match status" value="1"/>
</dbReference>
<feature type="domain" description="PLD phosphodiesterase" evidence="7">
    <location>
        <begin position="238"/>
        <end position="265"/>
    </location>
</feature>
<dbReference type="SMART" id="SM00155">
    <property type="entry name" value="PLDc"/>
    <property type="match status" value="2"/>
</dbReference>
<dbReference type="RefSeq" id="WP_205498241.1">
    <property type="nucleotide sequence ID" value="NZ_CP148066.1"/>
</dbReference>
<dbReference type="CDD" id="cd09110">
    <property type="entry name" value="PLDc_CLS_1"/>
    <property type="match status" value="1"/>
</dbReference>
<dbReference type="PANTHER" id="PTHR21248:SF22">
    <property type="entry name" value="PHOSPHOLIPASE D"/>
    <property type="match status" value="1"/>
</dbReference>
<comment type="subcellular location">
    <subcellularLocation>
        <location evidence="1">Cell membrane</location>
        <topology evidence="1">Multi-pass membrane protein</topology>
    </subcellularLocation>
</comment>
<reference evidence="8" key="1">
    <citation type="submission" date="2024-03" db="EMBL/GenBank/DDBJ databases">
        <title>Complete genome sequence of Mycoplasma gypis type strain B1/T1.</title>
        <authorList>
            <person name="Spergser J."/>
        </authorList>
    </citation>
    <scope>NUCLEOTIDE SEQUENCE [LARGE SCALE GENOMIC DNA]</scope>
    <source>
        <strain evidence="8">B1/T1</strain>
    </source>
</reference>
<gene>
    <name evidence="8" type="ORF">WG616_02500</name>
</gene>
<dbReference type="EMBL" id="CP148066">
    <property type="protein sequence ID" value="WXL28219.1"/>
    <property type="molecule type" value="Genomic_DNA"/>
</dbReference>
<evidence type="ECO:0000256" key="3">
    <source>
        <dbReference type="ARBA" id="ARBA00022692"/>
    </source>
</evidence>
<evidence type="ECO:0000256" key="2">
    <source>
        <dbReference type="ARBA" id="ARBA00022475"/>
    </source>
</evidence>
<keyword evidence="3 6" id="KW-0812">Transmembrane</keyword>
<evidence type="ECO:0000259" key="7">
    <source>
        <dbReference type="PROSITE" id="PS50035"/>
    </source>
</evidence>
<feature type="transmembrane region" description="Helical" evidence="6">
    <location>
        <begin position="9"/>
        <end position="31"/>
    </location>
</feature>
<dbReference type="SUPFAM" id="SSF56024">
    <property type="entry name" value="Phospholipase D/nuclease"/>
    <property type="match status" value="2"/>
</dbReference>
<dbReference type="PROSITE" id="PS50035">
    <property type="entry name" value="PLD"/>
    <property type="match status" value="2"/>
</dbReference>
<evidence type="ECO:0000256" key="4">
    <source>
        <dbReference type="ARBA" id="ARBA00022989"/>
    </source>
</evidence>
<keyword evidence="9" id="KW-1185">Reference proteome</keyword>
<evidence type="ECO:0000313" key="9">
    <source>
        <dbReference type="Proteomes" id="UP001460679"/>
    </source>
</evidence>
<evidence type="ECO:0000256" key="5">
    <source>
        <dbReference type="ARBA" id="ARBA00023136"/>
    </source>
</evidence>
<evidence type="ECO:0000313" key="8">
    <source>
        <dbReference type="EMBL" id="WXL28219.1"/>
    </source>
</evidence>
<keyword evidence="5 6" id="KW-0472">Membrane</keyword>
<feature type="transmembrane region" description="Helical" evidence="6">
    <location>
        <begin position="69"/>
        <end position="87"/>
    </location>
</feature>
<dbReference type="Pfam" id="PF13091">
    <property type="entry name" value="PLDc_2"/>
    <property type="match status" value="2"/>
</dbReference>
<dbReference type="PANTHER" id="PTHR21248">
    <property type="entry name" value="CARDIOLIPIN SYNTHASE"/>
    <property type="match status" value="1"/>
</dbReference>
<name>A0ABZ2RV76_9BACT</name>
<dbReference type="InterPro" id="IPR025202">
    <property type="entry name" value="PLD-like_dom"/>
</dbReference>
<accession>A0ABZ2RV76</accession>
<dbReference type="CDD" id="cd09112">
    <property type="entry name" value="PLDc_CLS_2"/>
    <property type="match status" value="1"/>
</dbReference>
<keyword evidence="4 6" id="KW-1133">Transmembrane helix</keyword>
<organism evidence="8 9">
    <name type="scientific">[Mycoplasma] gypis</name>
    <dbReference type="NCBI Taxonomy" id="92404"/>
    <lineage>
        <taxon>Bacteria</taxon>
        <taxon>Bacillati</taxon>
        <taxon>Mycoplasmatota</taxon>
        <taxon>Mycoplasmoidales</taxon>
        <taxon>Metamycoplasmataceae</taxon>
        <taxon>Metamycoplasma</taxon>
    </lineage>
</organism>
<dbReference type="Gene3D" id="3.30.870.10">
    <property type="entry name" value="Endonuclease Chain A"/>
    <property type="match status" value="2"/>
</dbReference>
<feature type="domain" description="PLD phosphodiesterase" evidence="7">
    <location>
        <begin position="417"/>
        <end position="444"/>
    </location>
</feature>
<evidence type="ECO:0000256" key="6">
    <source>
        <dbReference type="SAM" id="Phobius"/>
    </source>
</evidence>
<proteinExistence type="predicted"/>
<keyword evidence="2" id="KW-1003">Cell membrane</keyword>
<protein>
    <submittedName>
        <fullName evidence="8">Phospholipase D-like domain-containing protein</fullName>
    </submittedName>
</protein>
<feature type="transmembrane region" description="Helical" evidence="6">
    <location>
        <begin position="37"/>
        <end position="57"/>
    </location>
</feature>
<evidence type="ECO:0000256" key="1">
    <source>
        <dbReference type="ARBA" id="ARBA00004651"/>
    </source>
</evidence>
<dbReference type="InterPro" id="IPR027379">
    <property type="entry name" value="CLS_N"/>
</dbReference>
<sequence>MKKRRYKLFFYYLLLLVLLFLISYVVYIIVINSNNKLLFFTLISIYFVNLIFNIIIFVQDRPSESKQSWQIIFVLIPLVGHILYIIFGQKYWNVMEINEYKHEIKENLSLEQYDFDFKKIKGYKKLRSLAVMNQKNIQPSQIITYDNGFYFFKELFKKIKSAKKFIFIQTYIIKPGEIFNQLKNILISKAHQSVEIKILVDDFGSWDLPRDTFKELRENGIKIERVEKIPFPFITGTSNYRTHRKYVIIDGETVLTGGCNISDEYANFSTKYGVWQDSNIEIIGPNIDYYTKLFAYDWLKNTGEKINYLSNYLKLYPKDINFENAIISIEDGPACDYPFLESTMIKMFYEAKKTIKFATPYFVPSHRFLMTLKDVLSQGIEVTIYIPGLWDKSYVYYSTISHLKPFIKYGLKVKVVQNSFLHSKIALIDDELAYLGTLNLDNRSFYSQFEITNFYIGEAVNDIKHLFAKYDSLHDKKTFNKLINKKTNIIKRYAFKIIEPVF</sequence>
<dbReference type="Proteomes" id="UP001460679">
    <property type="component" value="Chromosome"/>
</dbReference>